<evidence type="ECO:0000259" key="9">
    <source>
        <dbReference type="SMART" id="SM00187"/>
    </source>
</evidence>
<dbReference type="InterPro" id="IPR002369">
    <property type="entry name" value="Integrin_bsu_VWA"/>
</dbReference>
<dbReference type="GO" id="GO:0008305">
    <property type="term" value="C:integrin complex"/>
    <property type="evidence" value="ECO:0007669"/>
    <property type="project" value="TreeGrafter"/>
</dbReference>
<dbReference type="OrthoDB" id="410592at2759"/>
<accession>A0A0L8GVT3</accession>
<evidence type="ECO:0000313" key="10">
    <source>
        <dbReference type="EMBL" id="KOF80949.1"/>
    </source>
</evidence>
<keyword evidence="6" id="KW-1015">Disulfide bond</keyword>
<name>A0A0L8GVT3_OCTBM</name>
<dbReference type="PRINTS" id="PR01186">
    <property type="entry name" value="INTEGRINB"/>
</dbReference>
<keyword evidence="8" id="KW-0130">Cell adhesion</keyword>
<dbReference type="GO" id="GO:0005178">
    <property type="term" value="F:integrin binding"/>
    <property type="evidence" value="ECO:0007669"/>
    <property type="project" value="TreeGrafter"/>
</dbReference>
<comment type="similarity">
    <text evidence="2 8">Belongs to the integrin beta chain family.</text>
</comment>
<evidence type="ECO:0000256" key="3">
    <source>
        <dbReference type="ARBA" id="ARBA00022692"/>
    </source>
</evidence>
<dbReference type="SMART" id="SM00187">
    <property type="entry name" value="INB"/>
    <property type="match status" value="1"/>
</dbReference>
<evidence type="ECO:0000256" key="6">
    <source>
        <dbReference type="ARBA" id="ARBA00023157"/>
    </source>
</evidence>
<keyword evidence="4 8" id="KW-0401">Integrin</keyword>
<dbReference type="GO" id="GO:0016477">
    <property type="term" value="P:cell migration"/>
    <property type="evidence" value="ECO:0007669"/>
    <property type="project" value="TreeGrafter"/>
</dbReference>
<feature type="non-terminal residue" evidence="10">
    <location>
        <position position="246"/>
    </location>
</feature>
<feature type="domain" description="Integrin beta subunit VWA" evidence="9">
    <location>
        <begin position="24"/>
        <end position="246"/>
    </location>
</feature>
<proteinExistence type="inferred from homology"/>
<dbReference type="GO" id="GO:0098609">
    <property type="term" value="P:cell-cell adhesion"/>
    <property type="evidence" value="ECO:0007669"/>
    <property type="project" value="TreeGrafter"/>
</dbReference>
<dbReference type="InterPro" id="IPR036465">
    <property type="entry name" value="vWFA_dom_sf"/>
</dbReference>
<dbReference type="GO" id="GO:0007229">
    <property type="term" value="P:integrin-mediated signaling pathway"/>
    <property type="evidence" value="ECO:0007669"/>
    <property type="project" value="UniProtKB-KW"/>
</dbReference>
<gene>
    <name evidence="10" type="ORF">OCBIM_22027192mg</name>
</gene>
<dbReference type="Pfam" id="PF00362">
    <property type="entry name" value="Integrin_beta"/>
    <property type="match status" value="1"/>
</dbReference>
<sequence>MAQWLGQRTRGRRIAVSIPRQGVVFQSGRTKYTRCDIADSLLKRNCKSIINPKNKFKYSKNDDLRDEIGNTTGIYIQPQVIKLKLRPRKPHRIQLAYREAKDSAVDLYVLMDLSASMKRSKETLSKLGQTLAKEMKKITKKFLLGFGSFVEKEIPPFVYTDSNITMCHDCALTFDYRHVMRLSPNGTKFSQMVAAAEISGSNDIPEAGFDALMQALVCKQIGWRSKSRKLVLFIAGSSFHTAGSGK</sequence>
<evidence type="ECO:0000256" key="4">
    <source>
        <dbReference type="ARBA" id="ARBA00023037"/>
    </source>
</evidence>
<dbReference type="SUPFAM" id="SSF53300">
    <property type="entry name" value="vWA-like"/>
    <property type="match status" value="1"/>
</dbReference>
<dbReference type="PANTHER" id="PTHR10082">
    <property type="entry name" value="INTEGRIN BETA SUBUNIT"/>
    <property type="match status" value="1"/>
</dbReference>
<keyword evidence="7" id="KW-0325">Glycoprotein</keyword>
<dbReference type="PANTHER" id="PTHR10082:SF60">
    <property type="entry name" value="INTEGRIN BETA-PS"/>
    <property type="match status" value="1"/>
</dbReference>
<evidence type="ECO:0000256" key="1">
    <source>
        <dbReference type="ARBA" id="ARBA00004479"/>
    </source>
</evidence>
<dbReference type="Gene3D" id="3.40.50.410">
    <property type="entry name" value="von Willebrand factor, type A domain"/>
    <property type="match status" value="1"/>
</dbReference>
<dbReference type="EMBL" id="KQ420215">
    <property type="protein sequence ID" value="KOF80949.1"/>
    <property type="molecule type" value="Genomic_DNA"/>
</dbReference>
<reference evidence="10" key="1">
    <citation type="submission" date="2015-07" db="EMBL/GenBank/DDBJ databases">
        <title>MeaNS - Measles Nucleotide Surveillance Program.</title>
        <authorList>
            <person name="Tran T."/>
            <person name="Druce J."/>
        </authorList>
    </citation>
    <scope>NUCLEOTIDE SEQUENCE</scope>
    <source>
        <strain evidence="10">UCB-OBI-ISO-001</strain>
        <tissue evidence="10">Gonad</tissue>
    </source>
</reference>
<dbReference type="GO" id="GO:0033627">
    <property type="term" value="P:cell adhesion mediated by integrin"/>
    <property type="evidence" value="ECO:0007669"/>
    <property type="project" value="TreeGrafter"/>
</dbReference>
<dbReference type="AlphaFoldDB" id="A0A0L8GVT3"/>
<protein>
    <recommendedName>
        <fullName evidence="8">Integrin beta</fullName>
    </recommendedName>
</protein>
<dbReference type="GO" id="GO:0009986">
    <property type="term" value="C:cell surface"/>
    <property type="evidence" value="ECO:0007669"/>
    <property type="project" value="TreeGrafter"/>
</dbReference>
<dbReference type="STRING" id="37653.A0A0L8GVT3"/>
<dbReference type="GO" id="GO:0007160">
    <property type="term" value="P:cell-matrix adhesion"/>
    <property type="evidence" value="ECO:0007669"/>
    <property type="project" value="TreeGrafter"/>
</dbReference>
<evidence type="ECO:0000256" key="8">
    <source>
        <dbReference type="RuleBase" id="RU000633"/>
    </source>
</evidence>
<evidence type="ECO:0000256" key="2">
    <source>
        <dbReference type="ARBA" id="ARBA00007449"/>
    </source>
</evidence>
<dbReference type="InterPro" id="IPR015812">
    <property type="entry name" value="Integrin_bsu"/>
</dbReference>
<keyword evidence="3 8" id="KW-0812">Transmembrane</keyword>
<organism evidence="10">
    <name type="scientific">Octopus bimaculoides</name>
    <name type="common">California two-spotted octopus</name>
    <dbReference type="NCBI Taxonomy" id="37653"/>
    <lineage>
        <taxon>Eukaryota</taxon>
        <taxon>Metazoa</taxon>
        <taxon>Spiralia</taxon>
        <taxon>Lophotrochozoa</taxon>
        <taxon>Mollusca</taxon>
        <taxon>Cephalopoda</taxon>
        <taxon>Coleoidea</taxon>
        <taxon>Octopodiformes</taxon>
        <taxon>Octopoda</taxon>
        <taxon>Incirrata</taxon>
        <taxon>Octopodidae</taxon>
        <taxon>Octopus</taxon>
    </lineage>
</organism>
<evidence type="ECO:0000256" key="7">
    <source>
        <dbReference type="ARBA" id="ARBA00023180"/>
    </source>
</evidence>
<evidence type="ECO:0000256" key="5">
    <source>
        <dbReference type="ARBA" id="ARBA00023136"/>
    </source>
</evidence>
<comment type="subcellular location">
    <subcellularLocation>
        <location evidence="8">Cell membrane</location>
        <topology evidence="8">Single-pass type I membrane protein</topology>
    </subcellularLocation>
    <subcellularLocation>
        <location evidence="1">Membrane</location>
        <topology evidence="1">Single-pass type I membrane protein</topology>
    </subcellularLocation>
</comment>
<dbReference type="GO" id="GO:0005925">
    <property type="term" value="C:focal adhesion"/>
    <property type="evidence" value="ECO:0007669"/>
    <property type="project" value="TreeGrafter"/>
</dbReference>
<keyword evidence="5" id="KW-0472">Membrane</keyword>